<dbReference type="InterPro" id="IPR036890">
    <property type="entry name" value="HATPase_C_sf"/>
</dbReference>
<evidence type="ECO:0000313" key="4">
    <source>
        <dbReference type="Proteomes" id="UP001219355"/>
    </source>
</evidence>
<evidence type="ECO:0000313" key="3">
    <source>
        <dbReference type="EMBL" id="WEW61964.1"/>
    </source>
</evidence>
<organism evidence="3 4">
    <name type="scientific">Emydomyces testavorans</name>
    <dbReference type="NCBI Taxonomy" id="2070801"/>
    <lineage>
        <taxon>Eukaryota</taxon>
        <taxon>Fungi</taxon>
        <taxon>Dikarya</taxon>
        <taxon>Ascomycota</taxon>
        <taxon>Pezizomycotina</taxon>
        <taxon>Eurotiomycetes</taxon>
        <taxon>Eurotiomycetidae</taxon>
        <taxon>Onygenales</taxon>
        <taxon>Nannizziopsiaceae</taxon>
        <taxon>Emydomyces</taxon>
    </lineage>
</organism>
<dbReference type="EMBL" id="CP120631">
    <property type="protein sequence ID" value="WEW61964.1"/>
    <property type="molecule type" value="Genomic_DNA"/>
</dbReference>
<protein>
    <recommendedName>
        <fullName evidence="2">Sacsin/Nov domain-containing protein</fullName>
    </recommendedName>
</protein>
<dbReference type="SUPFAM" id="SSF55874">
    <property type="entry name" value="ATPase domain of HSP90 chaperone/DNA topoisomerase II/histidine kinase"/>
    <property type="match status" value="1"/>
</dbReference>
<feature type="region of interest" description="Disordered" evidence="1">
    <location>
        <begin position="1429"/>
        <end position="1483"/>
    </location>
</feature>
<dbReference type="InterPro" id="IPR022155">
    <property type="entry name" value="DUF3684"/>
</dbReference>
<reference evidence="3" key="1">
    <citation type="submission" date="2023-03" db="EMBL/GenBank/DDBJ databases">
        <title>Emydomyces testavorans Genome Sequence.</title>
        <authorList>
            <person name="Hoyer L."/>
        </authorList>
    </citation>
    <scope>NUCLEOTIDE SEQUENCE</scope>
    <source>
        <strain evidence="3">16-2883</strain>
    </source>
</reference>
<dbReference type="NCBIfam" id="NF047352">
    <property type="entry name" value="P_loop_sacsin"/>
    <property type="match status" value="1"/>
</dbReference>
<keyword evidence="4" id="KW-1185">Reference proteome</keyword>
<feature type="region of interest" description="Disordered" evidence="1">
    <location>
        <begin position="1496"/>
        <end position="1565"/>
    </location>
</feature>
<gene>
    <name evidence="3" type="ORF">PRK78_007464</name>
</gene>
<feature type="compositionally biased region" description="Low complexity" evidence="1">
    <location>
        <begin position="1529"/>
        <end position="1539"/>
    </location>
</feature>
<evidence type="ECO:0000256" key="1">
    <source>
        <dbReference type="SAM" id="MobiDB-lite"/>
    </source>
</evidence>
<dbReference type="PANTHER" id="PTHR47839:SF1">
    <property type="entry name" value="DOMAIN PROTEIN, PUTATIVE (AFU_ORTHOLOGUE AFUA_6G04830)-RELATED"/>
    <property type="match status" value="1"/>
</dbReference>
<dbReference type="PANTHER" id="PTHR47839">
    <property type="entry name" value="DOMAIN PROTEIN, PUTATIVE (AFU_ORTHOLOGUE AFUA_6G04830)-RELATED"/>
    <property type="match status" value="1"/>
</dbReference>
<accession>A0AAF0IQL3</accession>
<feature type="compositionally biased region" description="Basic and acidic residues" evidence="1">
    <location>
        <begin position="1429"/>
        <end position="1438"/>
    </location>
</feature>
<dbReference type="Gene3D" id="3.30.565.10">
    <property type="entry name" value="Histidine kinase-like ATPase, C-terminal domain"/>
    <property type="match status" value="1"/>
</dbReference>
<evidence type="ECO:0000259" key="2">
    <source>
        <dbReference type="Pfam" id="PF25794"/>
    </source>
</evidence>
<dbReference type="InterPro" id="IPR058210">
    <property type="entry name" value="SACS/Nov_dom"/>
</dbReference>
<dbReference type="Proteomes" id="UP001219355">
    <property type="component" value="Chromosome 5"/>
</dbReference>
<dbReference type="Pfam" id="PF25794">
    <property type="entry name" value="SACS"/>
    <property type="match status" value="1"/>
</dbReference>
<feature type="compositionally biased region" description="Polar residues" evidence="1">
    <location>
        <begin position="1459"/>
        <end position="1473"/>
    </location>
</feature>
<proteinExistence type="predicted"/>
<feature type="domain" description="Sacsin/Nov" evidence="2">
    <location>
        <begin position="31"/>
        <end position="153"/>
    </location>
</feature>
<dbReference type="Pfam" id="PF12449">
    <property type="entry name" value="DUF3684"/>
    <property type="match status" value="1"/>
</dbReference>
<sequence>MAGNIDFNALKARALDSGVDEEAVTVNTRALIDKVLARYSGEWTVLRELLQNAADASATRVTIKLETIPSTAVPVPPVDDETAFIKHVISHHTLKSLILKNNGVPFSANDWSRLKRIAEGNPDETKIGAFGVGFYSVFSDCEEPFVSSGKEAIAFYWKGNALFTRRLQLQEQDCSPDTTFVLDYRNTTSPVPALLPLCQFLASSLTCIALQSIELWLDGWNLLSLTKEIAAGLSIAIPRDVQTKTSEGLMKVTDVTREVAQINGTWMPAIEWKSPRNTSRFEGASGEDNTSSLRSFFSRLTRSAGSKLANRSVENNKSSPTFIPEDLISFTSSSVSFHINTAKVQTSVSHSFGQELLRATKKPAPKITSLAVLTSSYVFKTTTNVFGQSDTKSVFATVLPSKSGRVYIGFPTHQTTGLNAHISAPSIIPTVERESIDLNARWVRTWNTELLRAAGIICRIAWAAEMTTIKHRISSISAGSGRSAPQMEDVIPTIPEAVHVSNQFVFRESTPASQVGQVLENSFWTCSQNAYLEVLSSCGVLPSHKIRLAPKDLSFMDSIPVVPDALMEQSKEFMSRLIDFGLITDITVSDIKKELESKPLTSKQLGEFLRWLVEKATNCEFDRPTVDILLNVVVANDESNGVPCGILVLRDITGFLNPSRIPADLPTPPSVMPFRYTKSLQNSQLTSLGWHELQIDTWVRWMVESDANGCLPIEQCITRTASFAARVLPVLSKQWDSLLPQSKADISNLLRRHTIIPTKSGMKKPPEAYFPSVRLFEDLPVVSGLNNVKEKFLVTLGVRKTVDLNIIFERLLSNPVNAKDEKAYRPQWSHVELIKYLTSVRNDIPVDDIAKLKEANICTAEINGNPAISERRYKVCELFEPKDSLRDLGLPLLHWPGQYPSGSAEAKFLALLGLKSFPSAPELIQLIAKAASDKNIRLREKALAYFISAHVINGYANFDYTKVAIPFLPSEDGTQSAPSQCYTDRGASLFGFKLLRSDLEAHASKFGVSQHPPINDCLGMLLREPPKSTRQAKEFFEYFARRITEINTSTVDRIGRSPIVPINCRRPVSSQHDGGSKLPGLVYVAPRDCYLGANEDYIDIFDFVDFGQEANLFLLACGSKREPTTIELASMLVKDYARVVSRLQDPEKYLKLLRTVADNMGQIKKDRNLFRDMKKSSFLLASKELPSKVTSEKIDDPNDEEEMPVKEWQLAKAADAVIVDDYASFSLFKENILAAPQEETLEDMYIQLGTPNLSTIVVEEVRCGHPTPNQRNAMKLEKQIHERTRIFLHDLPRDTIRHDARWLEKHLTVQVVQSILLRRSLLGRNAGHMEKRNAAISQKPNSSNPTLCISPGDINFYQVSQALVHVILSRPKLHSTLTLEMLLKTDLLELRLRGYNVERILQQKAAAARMAENQRHRQTEEDQRNLREIEQERQRRQQQESVQVQNPHPMPGVFPDIIPNTQSTHSNNLTPLPSGNDRGVGGLISDLSRRFGLEEFLRGNSPGPTDRASTPSTPPPPYTPQPENGTDGSGPRSSISPSSLRQNLTTAVSRCRPHGEAPIQSTRQVNQISDAKSYCDERPGHDLVHVLNIPGTGIRLFLPRSDETRSTFYTNNEVALNHFSGILADCASIFGVRKDSVSIFCEINGKTIAFNHQGSIFCNYHYFQQLHLPKVLEGNRVETLVYWWTIFCHELAHNLVEAHNAEHSYYT</sequence>
<name>A0AAF0IQL3_9EURO</name>